<dbReference type="SUPFAM" id="SSF58038">
    <property type="entry name" value="SNARE fusion complex"/>
    <property type="match status" value="1"/>
</dbReference>
<evidence type="ECO:0000256" key="6">
    <source>
        <dbReference type="ARBA" id="ARBA00023054"/>
    </source>
</evidence>
<feature type="transmembrane region" description="Helical" evidence="10">
    <location>
        <begin position="201"/>
        <end position="219"/>
    </location>
</feature>
<evidence type="ECO:0000256" key="9">
    <source>
        <dbReference type="SAM" id="Coils"/>
    </source>
</evidence>
<dbReference type="GO" id="GO:0042147">
    <property type="term" value="P:retrograde transport, endosome to Golgi"/>
    <property type="evidence" value="ECO:0007669"/>
    <property type="project" value="TreeGrafter"/>
</dbReference>
<evidence type="ECO:0000313" key="15">
    <source>
        <dbReference type="Proteomes" id="UP000008281"/>
    </source>
</evidence>
<evidence type="ECO:0000256" key="4">
    <source>
        <dbReference type="ARBA" id="ARBA00022927"/>
    </source>
</evidence>
<dbReference type="EMBL" id="WUAV01000004">
    <property type="protein sequence ID" value="KAF1756428.1"/>
    <property type="molecule type" value="Genomic_DNA"/>
</dbReference>
<evidence type="ECO:0000256" key="7">
    <source>
        <dbReference type="ARBA" id="ARBA00023136"/>
    </source>
</evidence>
<evidence type="ECO:0000256" key="8">
    <source>
        <dbReference type="ARBA" id="ARBA00046280"/>
    </source>
</evidence>
<keyword evidence="15" id="KW-1185">Reference proteome</keyword>
<reference evidence="14 16" key="2">
    <citation type="submission" date="2019-12" db="EMBL/GenBank/DDBJ databases">
        <title>Chromosome-level assembly of the Caenorhabditis remanei genome.</title>
        <authorList>
            <person name="Teterina A.A."/>
            <person name="Willis J.H."/>
            <person name="Phillips P.C."/>
        </authorList>
    </citation>
    <scope>NUCLEOTIDE SEQUENCE [LARGE SCALE GENOMIC DNA]</scope>
    <source>
        <strain evidence="14 16">PX506</strain>
        <tissue evidence="14">Whole organism</tissue>
    </source>
</reference>
<dbReference type="GO" id="GO:0000149">
    <property type="term" value="F:SNARE binding"/>
    <property type="evidence" value="ECO:0007669"/>
    <property type="project" value="TreeGrafter"/>
</dbReference>
<keyword evidence="6 9" id="KW-0175">Coiled coil</keyword>
<dbReference type="PIRSF" id="PIRSF028865">
    <property type="entry name" value="Membrin-2"/>
    <property type="match status" value="1"/>
</dbReference>
<dbReference type="FunCoup" id="E3NC53">
    <property type="interactions" value="2851"/>
</dbReference>
<dbReference type="EMBL" id="DS269919">
    <property type="protein sequence ID" value="EFO89600.1"/>
    <property type="molecule type" value="Genomic_DNA"/>
</dbReference>
<dbReference type="OMA" id="MEYEAND"/>
<dbReference type="Pfam" id="PF12352">
    <property type="entry name" value="V-SNARE_C"/>
    <property type="match status" value="1"/>
</dbReference>
<keyword evidence="4" id="KW-0653">Protein transport</keyword>
<comment type="subcellular location">
    <subcellularLocation>
        <location evidence="8">Endomembrane system</location>
        <topology evidence="8">Single-pass type IV membrane protein</topology>
    </subcellularLocation>
</comment>
<dbReference type="GO" id="GO:0005794">
    <property type="term" value="C:Golgi apparatus"/>
    <property type="evidence" value="ECO:0007669"/>
    <property type="project" value="InterPro"/>
</dbReference>
<dbReference type="Pfam" id="PF05008">
    <property type="entry name" value="V-SNARE"/>
    <property type="match status" value="1"/>
</dbReference>
<dbReference type="PANTHER" id="PTHR21230">
    <property type="entry name" value="VESICLE TRANSPORT V-SNARE PROTEIN VTI1-RELATED"/>
    <property type="match status" value="1"/>
</dbReference>
<dbReference type="GeneID" id="9813344"/>
<dbReference type="CTD" id="9813344"/>
<feature type="domain" description="T-SNARE coiled-coil homology" evidence="11">
    <location>
        <begin position="125"/>
        <end position="192"/>
    </location>
</feature>
<dbReference type="SMART" id="SM00397">
    <property type="entry name" value="t_SNARE"/>
    <property type="match status" value="1"/>
</dbReference>
<keyword evidence="2" id="KW-0813">Transport</keyword>
<organism evidence="15">
    <name type="scientific">Caenorhabditis remanei</name>
    <name type="common">Caenorhabditis vulgaris</name>
    <dbReference type="NCBI Taxonomy" id="31234"/>
    <lineage>
        <taxon>Eukaryota</taxon>
        <taxon>Metazoa</taxon>
        <taxon>Ecdysozoa</taxon>
        <taxon>Nematoda</taxon>
        <taxon>Chromadorea</taxon>
        <taxon>Rhabditida</taxon>
        <taxon>Rhabditina</taxon>
        <taxon>Rhabditomorpha</taxon>
        <taxon>Rhabditoidea</taxon>
        <taxon>Rhabditidae</taxon>
        <taxon>Peloderinae</taxon>
        <taxon>Caenorhabditis</taxon>
    </lineage>
</organism>
<dbReference type="GO" id="GO:0005484">
    <property type="term" value="F:SNAP receptor activity"/>
    <property type="evidence" value="ECO:0007669"/>
    <property type="project" value="InterPro"/>
</dbReference>
<keyword evidence="5 10" id="KW-1133">Transmembrane helix</keyword>
<evidence type="ECO:0000256" key="2">
    <source>
        <dbReference type="ARBA" id="ARBA00022448"/>
    </source>
</evidence>
<dbReference type="OrthoDB" id="430637at2759"/>
<dbReference type="SUPFAM" id="SSF47661">
    <property type="entry name" value="t-snare proteins"/>
    <property type="match status" value="1"/>
</dbReference>
<evidence type="ECO:0000313" key="13">
    <source>
        <dbReference type="EMBL" id="EFO92644.1"/>
    </source>
</evidence>
<dbReference type="CDD" id="cd15891">
    <property type="entry name" value="SNARE_Vti1a"/>
    <property type="match status" value="1"/>
</dbReference>
<dbReference type="InterPro" id="IPR038407">
    <property type="entry name" value="v-SNARE_N_sf"/>
</dbReference>
<protein>
    <recommendedName>
        <fullName evidence="11">t-SNARE coiled-coil homology domain-containing protein</fullName>
    </recommendedName>
</protein>
<evidence type="ECO:0000256" key="1">
    <source>
        <dbReference type="ARBA" id="ARBA00006108"/>
    </source>
</evidence>
<dbReference type="GO" id="GO:0031201">
    <property type="term" value="C:SNARE complex"/>
    <property type="evidence" value="ECO:0007669"/>
    <property type="project" value="TreeGrafter"/>
</dbReference>
<dbReference type="HOGENOM" id="CLU_075474_1_1_1"/>
<dbReference type="Gene3D" id="1.20.58.400">
    <property type="entry name" value="t-snare proteins"/>
    <property type="match status" value="1"/>
</dbReference>
<dbReference type="InterPro" id="IPR007705">
    <property type="entry name" value="Vesicle_trsprt_v-SNARE_N"/>
</dbReference>
<keyword evidence="3 10" id="KW-0812">Transmembrane</keyword>
<evidence type="ECO:0000313" key="12">
    <source>
        <dbReference type="EMBL" id="EFO89600.1"/>
    </source>
</evidence>
<dbReference type="RefSeq" id="XP_003088721.1">
    <property type="nucleotide sequence ID" value="XM_003088673.1"/>
</dbReference>
<dbReference type="Proteomes" id="UP000483820">
    <property type="component" value="Chromosome IV"/>
</dbReference>
<accession>E3NC53</accession>
<dbReference type="FunFam" id="1.20.5.110:FF:000002">
    <property type="entry name" value="Vesicle transport through interaction with t-SNAREsB"/>
    <property type="match status" value="1"/>
</dbReference>
<sequence>MSSQTVEQLSGFEKQYSLQTAEITSKIGRVHTLPSSERAGAVQDIRRNLEEVNDLLDQMELVVRELESNTTERTKYELRVRSYQSDKKQLDTELEKAIRRVREEADRDELLAFDDQLDEHRQEDQLIANTQRLERSTRKVQDAHRIAVETEQIGTEMLSNLASQRETIGRSRDRLRQSNADLGRANKTLGSMIRRAIQNRLLLLIVTFLLSFMFLYIVYKAI</sequence>
<dbReference type="PANTHER" id="PTHR21230:SF26">
    <property type="entry name" value="VESICLE TRANSPORT THROUGH INTERACTION WITH T-SNARES HOMOLOG 1A"/>
    <property type="match status" value="1"/>
</dbReference>
<reference evidence="13" key="1">
    <citation type="submission" date="2007-07" db="EMBL/GenBank/DDBJ databases">
        <title>PCAP assembly of the Caenorhabditis remanei genome.</title>
        <authorList>
            <consortium name="The Caenorhabditis remanei Sequencing Consortium"/>
            <person name="Wilson R.K."/>
        </authorList>
    </citation>
    <scope>NUCLEOTIDE SEQUENCE [LARGE SCALE GENOMIC DNA]</scope>
    <source>
        <strain evidence="13">PB4641</strain>
    </source>
</reference>
<dbReference type="KEGG" id="crq:GCK72_012881"/>
<evidence type="ECO:0000259" key="11">
    <source>
        <dbReference type="SMART" id="SM00397"/>
    </source>
</evidence>
<dbReference type="InterPro" id="IPR000727">
    <property type="entry name" value="T_SNARE_dom"/>
</dbReference>
<keyword evidence="7 10" id="KW-0472">Membrane</keyword>
<evidence type="ECO:0000256" key="10">
    <source>
        <dbReference type="SAM" id="Phobius"/>
    </source>
</evidence>
<dbReference type="eggNOG" id="KOG1666">
    <property type="taxonomic scope" value="Eukaryota"/>
</dbReference>
<dbReference type="GO" id="GO:0006891">
    <property type="term" value="P:intra-Golgi vesicle-mediated transport"/>
    <property type="evidence" value="ECO:0007669"/>
    <property type="project" value="TreeGrafter"/>
</dbReference>
<evidence type="ECO:0000256" key="5">
    <source>
        <dbReference type="ARBA" id="ARBA00022989"/>
    </source>
</evidence>
<dbReference type="GO" id="GO:0012507">
    <property type="term" value="C:ER to Golgi transport vesicle membrane"/>
    <property type="evidence" value="ECO:0007669"/>
    <property type="project" value="TreeGrafter"/>
</dbReference>
<evidence type="ECO:0000313" key="16">
    <source>
        <dbReference type="Proteomes" id="UP000483820"/>
    </source>
</evidence>
<evidence type="ECO:0000256" key="3">
    <source>
        <dbReference type="ARBA" id="ARBA00022692"/>
    </source>
</evidence>
<evidence type="ECO:0000313" key="14">
    <source>
        <dbReference type="EMBL" id="KAF1756428.1"/>
    </source>
</evidence>
<dbReference type="GO" id="GO:0005789">
    <property type="term" value="C:endoplasmic reticulum membrane"/>
    <property type="evidence" value="ECO:0007669"/>
    <property type="project" value="TreeGrafter"/>
</dbReference>
<name>E3NC53_CAERE</name>
<comment type="similarity">
    <text evidence="1">Belongs to the VTI1 family.</text>
</comment>
<dbReference type="GO" id="GO:0016236">
    <property type="term" value="P:macroautophagy"/>
    <property type="evidence" value="ECO:0007669"/>
    <property type="project" value="TreeGrafter"/>
</dbReference>
<dbReference type="AlphaFoldDB" id="E3NC53"/>
<feature type="coiled-coil region" evidence="9">
    <location>
        <begin position="42"/>
        <end position="107"/>
    </location>
</feature>
<dbReference type="EMBL" id="DS268592">
    <property type="protein sequence ID" value="EFO92644.1"/>
    <property type="molecule type" value="Genomic_DNA"/>
</dbReference>
<proteinExistence type="inferred from homology"/>
<dbReference type="InterPro" id="IPR010989">
    <property type="entry name" value="SNARE"/>
</dbReference>
<dbReference type="InterPro" id="IPR027027">
    <property type="entry name" value="GOSR2/Membrin/Bos1"/>
</dbReference>
<dbReference type="FunFam" id="1.20.58.400:FF:000010">
    <property type="entry name" value="VTI (Vesicle Transport through t-SNARE Interaction) homolog"/>
    <property type="match status" value="1"/>
</dbReference>
<dbReference type="Proteomes" id="UP000008281">
    <property type="component" value="Unassembled WGS sequence"/>
</dbReference>
<dbReference type="GO" id="GO:0006886">
    <property type="term" value="P:intracellular protein transport"/>
    <property type="evidence" value="ECO:0007669"/>
    <property type="project" value="InterPro"/>
</dbReference>
<dbReference type="Gene3D" id="1.20.5.110">
    <property type="match status" value="1"/>
</dbReference>
<dbReference type="GO" id="GO:0048280">
    <property type="term" value="P:vesicle fusion with Golgi apparatus"/>
    <property type="evidence" value="ECO:0007669"/>
    <property type="project" value="TreeGrafter"/>
</dbReference>
<dbReference type="GO" id="GO:0006896">
    <property type="term" value="P:Golgi to vacuole transport"/>
    <property type="evidence" value="ECO:0007669"/>
    <property type="project" value="TreeGrafter"/>
</dbReference>
<dbReference type="STRING" id="31234.E3NC53"/>
<dbReference type="GO" id="GO:0031902">
    <property type="term" value="C:late endosome membrane"/>
    <property type="evidence" value="ECO:0007669"/>
    <property type="project" value="TreeGrafter"/>
</dbReference>
<dbReference type="GO" id="GO:0005829">
    <property type="term" value="C:cytosol"/>
    <property type="evidence" value="ECO:0007669"/>
    <property type="project" value="GOC"/>
</dbReference>
<gene>
    <name evidence="13" type="ORF">CRE_16412</name>
    <name evidence="12" type="ORF">CRE_29284</name>
    <name evidence="14" type="ORF">GCK72_012881</name>
</gene>